<dbReference type="EMBL" id="JBHFFA010000006">
    <property type="protein sequence ID" value="KAL2621692.1"/>
    <property type="molecule type" value="Genomic_DNA"/>
</dbReference>
<evidence type="ECO:0000256" key="1">
    <source>
        <dbReference type="SAM" id="MobiDB-lite"/>
    </source>
</evidence>
<evidence type="ECO:0000313" key="3">
    <source>
        <dbReference type="EMBL" id="KAL2621692.1"/>
    </source>
</evidence>
<dbReference type="InterPro" id="IPR044659">
    <property type="entry name" value="PELPK1_2"/>
</dbReference>
<dbReference type="PANTHER" id="PTHR33088">
    <property type="entry name" value="MUCIN-2"/>
    <property type="match status" value="1"/>
</dbReference>
<protein>
    <submittedName>
        <fullName evidence="3">Uncharacterized protein</fullName>
    </submittedName>
</protein>
<gene>
    <name evidence="3" type="ORF">R1flu_001897</name>
</gene>
<name>A0ABD1Y7X0_9MARC</name>
<accession>A0ABD1Y7X0</accession>
<evidence type="ECO:0000256" key="2">
    <source>
        <dbReference type="SAM" id="Phobius"/>
    </source>
</evidence>
<keyword evidence="2" id="KW-0472">Membrane</keyword>
<comment type="caution">
    <text evidence="3">The sequence shown here is derived from an EMBL/GenBank/DDBJ whole genome shotgun (WGS) entry which is preliminary data.</text>
</comment>
<reference evidence="3 4" key="1">
    <citation type="submission" date="2024-09" db="EMBL/GenBank/DDBJ databases">
        <title>Chromosome-scale assembly of Riccia fluitans.</title>
        <authorList>
            <person name="Paukszto L."/>
            <person name="Sawicki J."/>
            <person name="Karawczyk K."/>
            <person name="Piernik-Szablinska J."/>
            <person name="Szczecinska M."/>
            <person name="Mazdziarz M."/>
        </authorList>
    </citation>
    <scope>NUCLEOTIDE SEQUENCE [LARGE SCALE GENOMIC DNA]</scope>
    <source>
        <strain evidence="3">Rf_01</strain>
        <tissue evidence="3">Aerial parts of the thallus</tissue>
    </source>
</reference>
<sequence>MQPDVHPMRRKLAVIIFGVPSVNLMTCGSLPKGKIGEMPHWQLPEVPVPSVPGTGKAEEQESHLPTSGSLPEIEKVPSLPGSGEDEKQESHLPTPSFHVPSLPVIGKGEGEGGLHVPSLPLTGKGEGEGDLHVPSLPLIGKDQGEGGLQIPSLPLIGKGEGEGGLHVPSLPVIGKAEGEGGLRVPSLPLIGKIEGEDGLQIPAAVLPLVGKGEGTGGLHVPSLPVIGKGEGENGLQIPSLPLIGKGEGEGSLHVPSLPVIGKFQGEGGLQIPSLPNLSVPSLPIPSLPIPDLPSLPLGGDDGDIEQMVRLATVKLLRWLPGAMLKLTAMLPKIRKVVKQLVTWPPTMLNLVIIWVSVVLGSFGSFGSAMLLTFLSPILVPASVMFFLTVGSGLALVAGVLAVVAAYYKLLGLPNSSNASQVPTTKEQQGISFRLPRLGASTA</sequence>
<feature type="transmembrane region" description="Helical" evidence="2">
    <location>
        <begin position="348"/>
        <end position="371"/>
    </location>
</feature>
<organism evidence="3 4">
    <name type="scientific">Riccia fluitans</name>
    <dbReference type="NCBI Taxonomy" id="41844"/>
    <lineage>
        <taxon>Eukaryota</taxon>
        <taxon>Viridiplantae</taxon>
        <taxon>Streptophyta</taxon>
        <taxon>Embryophyta</taxon>
        <taxon>Marchantiophyta</taxon>
        <taxon>Marchantiopsida</taxon>
        <taxon>Marchantiidae</taxon>
        <taxon>Marchantiales</taxon>
        <taxon>Ricciaceae</taxon>
        <taxon>Riccia</taxon>
    </lineage>
</organism>
<keyword evidence="4" id="KW-1185">Reference proteome</keyword>
<feature type="transmembrane region" description="Helical" evidence="2">
    <location>
        <begin position="383"/>
        <end position="407"/>
    </location>
</feature>
<dbReference type="PANTHER" id="PTHR33088:SF105">
    <property type="entry name" value="ESX-1 SECRETION-ASSOCIATED PROTEIN ESPE"/>
    <property type="match status" value="1"/>
</dbReference>
<keyword evidence="2" id="KW-0812">Transmembrane</keyword>
<proteinExistence type="predicted"/>
<feature type="region of interest" description="Disordered" evidence="1">
    <location>
        <begin position="44"/>
        <end position="114"/>
    </location>
</feature>
<dbReference type="Proteomes" id="UP001605036">
    <property type="component" value="Unassembled WGS sequence"/>
</dbReference>
<dbReference type="AlphaFoldDB" id="A0ABD1Y7X0"/>
<keyword evidence="2" id="KW-1133">Transmembrane helix</keyword>
<evidence type="ECO:0000313" key="4">
    <source>
        <dbReference type="Proteomes" id="UP001605036"/>
    </source>
</evidence>